<dbReference type="PROSITE" id="PS51257">
    <property type="entry name" value="PROKAR_LIPOPROTEIN"/>
    <property type="match status" value="1"/>
</dbReference>
<evidence type="ECO:0000256" key="5">
    <source>
        <dbReference type="ARBA" id="ARBA00023288"/>
    </source>
</evidence>
<dbReference type="CDD" id="cd13580">
    <property type="entry name" value="PBP2_AlgQ_like_1"/>
    <property type="match status" value="1"/>
</dbReference>
<keyword evidence="1" id="KW-1003">Cell membrane</keyword>
<evidence type="ECO:0000256" key="4">
    <source>
        <dbReference type="ARBA" id="ARBA00023139"/>
    </source>
</evidence>
<evidence type="ECO:0000256" key="1">
    <source>
        <dbReference type="ARBA" id="ARBA00022475"/>
    </source>
</evidence>
<dbReference type="AlphaFoldDB" id="H3SJU8"/>
<accession>H3SJU8</accession>
<dbReference type="STRING" id="1131935.PDENDC454_19128"/>
<feature type="chain" id="PRO_5038769327" evidence="6">
    <location>
        <begin position="26"/>
        <end position="559"/>
    </location>
</feature>
<keyword evidence="3" id="KW-0472">Membrane</keyword>
<gene>
    <name evidence="7" type="ORF">PDENDC454_19128</name>
</gene>
<keyword evidence="5" id="KW-0449">Lipoprotein</keyword>
<dbReference type="SUPFAM" id="SSF53850">
    <property type="entry name" value="Periplasmic binding protein-like II"/>
    <property type="match status" value="1"/>
</dbReference>
<name>H3SJU8_9BACL</name>
<keyword evidence="4" id="KW-0564">Palmitate</keyword>
<feature type="signal peptide" evidence="6">
    <location>
        <begin position="1"/>
        <end position="25"/>
    </location>
</feature>
<dbReference type="EMBL" id="AHKH01000061">
    <property type="protein sequence ID" value="EHQ60670.1"/>
    <property type="molecule type" value="Genomic_DNA"/>
</dbReference>
<protein>
    <submittedName>
        <fullName evidence="7">Family 1 extracellular solute-binding protein</fullName>
    </submittedName>
</protein>
<sequence length="559" mass="63474">MRTRSRNTIVIWTLLLSLAFVSTLAGCGSRQGASSPAGETPAAAEENQISTDPLWKYPEPVKVTQVIGYGAPEDPKTPKGTTPATNAYLKKIKEMLNIEVEFLWQVPSDQAQQKFSLAIASGDLPDVFEIGITDYEKFKEDDMLEDLTEAYEKYASPELKAYVEADGGKTLEMYKSDGKILALPNFEDPFMSAQILWLRKDWLDKLNLSVPQTMDELEKVAEAFVNQDPDGNGKKDTYGIAFNKDLVSWGFDARGFFYSMGAYPKAWIKNAEGALVPGEIQPETKAALERMNQWYSKGLIDKEFAFKDIDKVVEDVVAGKVGISFGEWWYPNWPLNMNRDQNPEAEWIAVPIPSYDGKPGQTLIPSQRLSRIYAVRKGYEHPEAIIKMANFYLELEKPKYKDEVKAENGYVYNWYQPRFYNPFDFETAYTEVNEALKNKKEQIDSDNPTSVEVLDAATKYLQGDKAMWGMYTSRAAEEGGWGITRQLRDKPYVVNEFYGTATPTMTEKSASLNKMTDEMFTKIIMGSAPISEFEKYVESWKKLGGQDIMDEVNEWYTNK</sequence>
<dbReference type="InterPro" id="IPR006059">
    <property type="entry name" value="SBP"/>
</dbReference>
<keyword evidence="2 6" id="KW-0732">Signal</keyword>
<organism evidence="7 8">
    <name type="scientific">Paenibacillus dendritiformis C454</name>
    <dbReference type="NCBI Taxonomy" id="1131935"/>
    <lineage>
        <taxon>Bacteria</taxon>
        <taxon>Bacillati</taxon>
        <taxon>Bacillota</taxon>
        <taxon>Bacilli</taxon>
        <taxon>Bacillales</taxon>
        <taxon>Paenibacillaceae</taxon>
        <taxon>Paenibacillus</taxon>
    </lineage>
</organism>
<reference evidence="7 8" key="1">
    <citation type="journal article" date="2012" name="J. Bacteriol.">
        <title>Genome Sequence of the Pattern-Forming Social Bacterium Paenibacillus dendritiformis C454 Chiral Morphotype.</title>
        <authorList>
            <person name="Sirota-Madi A."/>
            <person name="Olender T."/>
            <person name="Helman Y."/>
            <person name="Brainis I."/>
            <person name="Finkelshtein A."/>
            <person name="Roth D."/>
            <person name="Hagai E."/>
            <person name="Leshkowitz D."/>
            <person name="Brodsky L."/>
            <person name="Galatenko V."/>
            <person name="Nikolaev V."/>
            <person name="Gutnick D.L."/>
            <person name="Lancet D."/>
            <person name="Ben-Jacob E."/>
        </authorList>
    </citation>
    <scope>NUCLEOTIDE SEQUENCE [LARGE SCALE GENOMIC DNA]</scope>
    <source>
        <strain evidence="7 8">C454</strain>
    </source>
</reference>
<dbReference type="PANTHER" id="PTHR43649:SF33">
    <property type="entry name" value="POLYGALACTURONAN_RHAMNOGALACTURONAN-BINDING PROTEIN YTCQ"/>
    <property type="match status" value="1"/>
</dbReference>
<dbReference type="RefSeq" id="WP_006678321.1">
    <property type="nucleotide sequence ID" value="NZ_AHKH01000061.1"/>
</dbReference>
<evidence type="ECO:0000313" key="7">
    <source>
        <dbReference type="EMBL" id="EHQ60670.1"/>
    </source>
</evidence>
<dbReference type="Gene3D" id="3.40.190.10">
    <property type="entry name" value="Periplasmic binding protein-like II"/>
    <property type="match status" value="3"/>
</dbReference>
<dbReference type="Proteomes" id="UP000003900">
    <property type="component" value="Unassembled WGS sequence"/>
</dbReference>
<evidence type="ECO:0000256" key="6">
    <source>
        <dbReference type="SAM" id="SignalP"/>
    </source>
</evidence>
<dbReference type="OrthoDB" id="9787283at2"/>
<dbReference type="PANTHER" id="PTHR43649">
    <property type="entry name" value="ARABINOSE-BINDING PROTEIN-RELATED"/>
    <property type="match status" value="1"/>
</dbReference>
<proteinExistence type="predicted"/>
<evidence type="ECO:0000256" key="3">
    <source>
        <dbReference type="ARBA" id="ARBA00023136"/>
    </source>
</evidence>
<dbReference type="Pfam" id="PF01547">
    <property type="entry name" value="SBP_bac_1"/>
    <property type="match status" value="1"/>
</dbReference>
<evidence type="ECO:0000256" key="2">
    <source>
        <dbReference type="ARBA" id="ARBA00022729"/>
    </source>
</evidence>
<keyword evidence="8" id="KW-1185">Reference proteome</keyword>
<dbReference type="InterPro" id="IPR050490">
    <property type="entry name" value="Bact_solute-bd_prot1"/>
</dbReference>
<evidence type="ECO:0000313" key="8">
    <source>
        <dbReference type="Proteomes" id="UP000003900"/>
    </source>
</evidence>
<dbReference type="PATRIC" id="fig|1131935.3.peg.3974"/>
<comment type="caution">
    <text evidence="7">The sequence shown here is derived from an EMBL/GenBank/DDBJ whole genome shotgun (WGS) entry which is preliminary data.</text>
</comment>